<gene>
    <name evidence="1" type="ordered locus">Smon_1153</name>
</gene>
<proteinExistence type="predicted"/>
<dbReference type="AlphaFoldDB" id="D1AV49"/>
<accession>D1AV49</accession>
<sequence>MKTIEEFLKSREKYRICRNFSEIPEYVKKMIHSNERSIGYSRDLITPLSDDYGLERLFKYIKEYQPRTYEVLKDAKNLMYGVYDEDYLEYRAKISDDFLAFELNGKVLILDREFYGKNPGQQYFEKFRFGRDVALPKELSYSYYCEFLGIGFPYEKYDAGFRNLPKSSFEWDDLDGYLEEIGIKKKRRIEVIKSYTKYFSKLLNKNANAEYLYTFMNTNVYSEKKNDNDYAFFVFIKIKYGDIYVIRNGDYERPKRLLNPVEAIDRYVAHVLSGKDNFNFDEYLEELDISIEEIKVYELVELTMRKTIIKDKEKIRDYIIYLSDSSEDIYYKTPSGEYEDISHFEFDGDEIEVIGFIKDEDGNTDFNVYYSYKKGKHLLTYSKLYETEEEKGKLYYCLEKLSNNGEIKEKVVKKDETKFYVDLWKFM</sequence>
<dbReference type="GeneID" id="29673532"/>
<organism evidence="1 2">
    <name type="scientific">Streptobacillus moniliformis (strain ATCC 14647 / DSM 12112 / NCTC 10651 / 9901)</name>
    <dbReference type="NCBI Taxonomy" id="519441"/>
    <lineage>
        <taxon>Bacteria</taxon>
        <taxon>Fusobacteriati</taxon>
        <taxon>Fusobacteriota</taxon>
        <taxon>Fusobacteriia</taxon>
        <taxon>Fusobacteriales</taxon>
        <taxon>Leptotrichiaceae</taxon>
        <taxon>Streptobacillus</taxon>
    </lineage>
</organism>
<dbReference type="STRING" id="519441.Smon_1153"/>
<dbReference type="EMBL" id="CP001779">
    <property type="protein sequence ID" value="ACZ01609.1"/>
    <property type="molecule type" value="Genomic_DNA"/>
</dbReference>
<dbReference type="Proteomes" id="UP000002072">
    <property type="component" value="Chromosome"/>
</dbReference>
<dbReference type="HOGENOM" id="CLU_642379_0_0_0"/>
<name>D1AV49_STRM9</name>
<dbReference type="KEGG" id="smf:Smon_1153"/>
<dbReference type="RefSeq" id="WP_012859156.1">
    <property type="nucleotide sequence ID" value="NC_013515.1"/>
</dbReference>
<reference evidence="1 2" key="1">
    <citation type="journal article" date="2009" name="Stand. Genomic Sci.">
        <title>Complete genome sequence of Streptobacillus moniliformis type strain (9901T).</title>
        <authorList>
            <person name="Nolan M."/>
            <person name="Gronow S."/>
            <person name="Lapidus A."/>
            <person name="Ivanova N."/>
            <person name="Copeland A."/>
            <person name="Lucas S."/>
            <person name="Del Rio T.G."/>
            <person name="Chen F."/>
            <person name="Tice H."/>
            <person name="Pitluck S."/>
            <person name="Cheng J.F."/>
            <person name="Sims D."/>
            <person name="Meincke L."/>
            <person name="Bruce D."/>
            <person name="Goodwin L."/>
            <person name="Brettin T."/>
            <person name="Han C."/>
            <person name="Detter J.C."/>
            <person name="Ovchinikova G."/>
            <person name="Pati A."/>
            <person name="Mavromatis K."/>
            <person name="Mikhailova N."/>
            <person name="Chen A."/>
            <person name="Palaniappan K."/>
            <person name="Land M."/>
            <person name="Hauser L."/>
            <person name="Chang Y.J."/>
            <person name="Jeffries C.D."/>
            <person name="Rohde M."/>
            <person name="Sproer C."/>
            <person name="Goker M."/>
            <person name="Bristow J."/>
            <person name="Eisen J.A."/>
            <person name="Markowitz V."/>
            <person name="Hugenholtz P."/>
            <person name="Kyrpides N.C."/>
            <person name="Klenk H.P."/>
            <person name="Chain P."/>
        </authorList>
    </citation>
    <scope>NUCLEOTIDE SEQUENCE [LARGE SCALE GENOMIC DNA]</scope>
    <source>
        <strain evidence="2">ATCC 14647 / DSM 12112 / NCTC 10651 / 9901</strain>
    </source>
</reference>
<dbReference type="OrthoDB" id="7057466at2"/>
<evidence type="ECO:0000313" key="2">
    <source>
        <dbReference type="Proteomes" id="UP000002072"/>
    </source>
</evidence>
<keyword evidence="2" id="KW-1185">Reference proteome</keyword>
<evidence type="ECO:0000313" key="1">
    <source>
        <dbReference type="EMBL" id="ACZ01609.1"/>
    </source>
</evidence>
<protein>
    <submittedName>
        <fullName evidence="1">Uncharacterized protein</fullName>
    </submittedName>
</protein>